<evidence type="ECO:0000313" key="2">
    <source>
        <dbReference type="Proteomes" id="UP000316806"/>
    </source>
</evidence>
<evidence type="ECO:0000313" key="1">
    <source>
        <dbReference type="EMBL" id="QDQ09767.1"/>
    </source>
</evidence>
<dbReference type="RefSeq" id="WP_144001343.1">
    <property type="nucleotide sequence ID" value="NZ_CP040916.1"/>
</dbReference>
<dbReference type="EMBL" id="CP040916">
    <property type="protein sequence ID" value="QDQ09767.1"/>
    <property type="molecule type" value="Genomic_DNA"/>
</dbReference>
<gene>
    <name evidence="1" type="ORF">FH965_03665</name>
</gene>
<protein>
    <submittedName>
        <fullName evidence="1">Uncharacterized protein</fullName>
    </submittedName>
</protein>
<dbReference type="Proteomes" id="UP000316806">
    <property type="component" value="Chromosome"/>
</dbReference>
<dbReference type="AlphaFoldDB" id="A0A516R287"/>
<sequence length="87" mass="9493">MSTVIRRVFNGNGRGSFVQPINSPVAFKGSTIVASITEVDANGDSFVGSARMTVHNVAPRDGQYVIWVNIEWPDPLAYRLNVLVSND</sequence>
<reference evidence="1 2" key="1">
    <citation type="journal article" date="2019" name="J. Ind. Microbiol. Biotechnol.">
        <title>The complete genomic sequence of Streptomyces spectabilis NRRL-2792 and identification of secondary metabolite biosynthetic gene clusters.</title>
        <authorList>
            <person name="Sinha A."/>
            <person name="Phillips-Salemka S."/>
            <person name="Niraula T.A."/>
            <person name="Short K.A."/>
            <person name="Niraula N.P."/>
        </authorList>
    </citation>
    <scope>NUCLEOTIDE SEQUENCE [LARGE SCALE GENOMIC DNA]</scope>
    <source>
        <strain evidence="1 2">NRRL 2792</strain>
    </source>
</reference>
<accession>A0A516R287</accession>
<organism evidence="1 2">
    <name type="scientific">Streptomyces spectabilis</name>
    <dbReference type="NCBI Taxonomy" id="68270"/>
    <lineage>
        <taxon>Bacteria</taxon>
        <taxon>Bacillati</taxon>
        <taxon>Actinomycetota</taxon>
        <taxon>Actinomycetes</taxon>
        <taxon>Kitasatosporales</taxon>
        <taxon>Streptomycetaceae</taxon>
        <taxon>Streptomyces</taxon>
    </lineage>
</organism>
<name>A0A516R287_STRST</name>
<proteinExistence type="predicted"/>